<comment type="subcellular location">
    <subcellularLocation>
        <location evidence="1">Virion</location>
    </subcellularLocation>
</comment>
<dbReference type="Gene3D" id="3.30.2400.10">
    <property type="entry name" value="Major capsid protein gp5"/>
    <property type="match status" value="1"/>
</dbReference>
<gene>
    <name evidence="3" type="ORF">GGQ68_002506</name>
</gene>
<dbReference type="InterPro" id="IPR024455">
    <property type="entry name" value="Phage_capsid"/>
</dbReference>
<dbReference type="SUPFAM" id="SSF56563">
    <property type="entry name" value="Major capsid protein gp5"/>
    <property type="match status" value="1"/>
</dbReference>
<dbReference type="NCBIfam" id="TIGR01554">
    <property type="entry name" value="major_cap_HK97"/>
    <property type="match status" value="1"/>
</dbReference>
<dbReference type="Pfam" id="PF05065">
    <property type="entry name" value="Phage_capsid"/>
    <property type="match status" value="1"/>
</dbReference>
<dbReference type="RefSeq" id="WP_183966319.1">
    <property type="nucleotide sequence ID" value="NZ_BAABBZ010000007.1"/>
</dbReference>
<comment type="caution">
    <text evidence="3">The sequence shown here is derived from an EMBL/GenBank/DDBJ whole genome shotgun (WGS) entry which is preliminary data.</text>
</comment>
<evidence type="ECO:0000259" key="2">
    <source>
        <dbReference type="Pfam" id="PF05065"/>
    </source>
</evidence>
<dbReference type="EMBL" id="JACIEJ010000005">
    <property type="protein sequence ID" value="MBB3986168.1"/>
    <property type="molecule type" value="Genomic_DNA"/>
</dbReference>
<dbReference type="Proteomes" id="UP000541426">
    <property type="component" value="Unassembled WGS sequence"/>
</dbReference>
<evidence type="ECO:0000313" key="3">
    <source>
        <dbReference type="EMBL" id="MBB3986168.1"/>
    </source>
</evidence>
<proteinExistence type="predicted"/>
<protein>
    <submittedName>
        <fullName evidence="3">HK97 family phage major capsid protein</fullName>
    </submittedName>
</protein>
<keyword evidence="4" id="KW-1185">Reference proteome</keyword>
<reference evidence="3 4" key="1">
    <citation type="submission" date="2020-08" db="EMBL/GenBank/DDBJ databases">
        <title>Genomic Encyclopedia of Type Strains, Phase IV (KMG-IV): sequencing the most valuable type-strain genomes for metagenomic binning, comparative biology and taxonomic classification.</title>
        <authorList>
            <person name="Goeker M."/>
        </authorList>
    </citation>
    <scope>NUCLEOTIDE SEQUENCE [LARGE SCALE GENOMIC DNA]</scope>
    <source>
        <strain evidence="3 4">DSM 102235</strain>
    </source>
</reference>
<name>A0A7W6DNA2_9RHOB</name>
<dbReference type="AlphaFoldDB" id="A0A7W6DNA2"/>
<sequence>MHKILELKARREALLADMDAIVNAQGDDGDADWSAEDEAKFDALKAEDDKVAAQIARFEDVERRKAAAAVPVAAMPAAILANLSDAPAPAQAAEPGLRFARMTRTIAAAGGNAYVAQQIAEANGDSALFANQSAGIATQGGFLVPEDVSSEVIELLRPASVVTAMGPRFIPMPNGNLTQNRRATGANFAYGEEQTDAPATGVTFGQVRLSAKKLRGIIPISNDLLRQTSTAVDRLIRDDAVEDAAQIQDRYFLRGVGTESTPKGLRYQLVGTPMAASNILVFGATATPSIQQVDNELGSLELSLRNRNIVVTGAQWVMSPRIENFLMNLRDGNGNKVYPEMGDGMLRKKRYHVTTEIPDNLGAGGNESEIGLIHPSHVMIGEHMGIEVAMSTEAAYKDASGKMQAAFSRDETLMRMIMQHDIGLRHLAAVAWGTGVRWGTD</sequence>
<organism evidence="3 4">
    <name type="scientific">Sagittula marina</name>
    <dbReference type="NCBI Taxonomy" id="943940"/>
    <lineage>
        <taxon>Bacteria</taxon>
        <taxon>Pseudomonadati</taxon>
        <taxon>Pseudomonadota</taxon>
        <taxon>Alphaproteobacteria</taxon>
        <taxon>Rhodobacterales</taxon>
        <taxon>Roseobacteraceae</taxon>
        <taxon>Sagittula</taxon>
    </lineage>
</organism>
<feature type="domain" description="Phage capsid-like C-terminal" evidence="2">
    <location>
        <begin position="140"/>
        <end position="433"/>
    </location>
</feature>
<evidence type="ECO:0000313" key="4">
    <source>
        <dbReference type="Proteomes" id="UP000541426"/>
    </source>
</evidence>
<evidence type="ECO:0000256" key="1">
    <source>
        <dbReference type="ARBA" id="ARBA00004328"/>
    </source>
</evidence>
<accession>A0A7W6DNA2</accession>
<dbReference type="InterPro" id="IPR054612">
    <property type="entry name" value="Phage_capsid-like_C"/>
</dbReference>